<feature type="region of interest" description="Disordered" evidence="2">
    <location>
        <begin position="247"/>
        <end position="319"/>
    </location>
</feature>
<evidence type="ECO:0000256" key="2">
    <source>
        <dbReference type="SAM" id="MobiDB-lite"/>
    </source>
</evidence>
<evidence type="ECO:0000313" key="3">
    <source>
        <dbReference type="EMBL" id="KAH7259518.1"/>
    </source>
</evidence>
<feature type="compositionally biased region" description="Basic and acidic residues" evidence="2">
    <location>
        <begin position="281"/>
        <end position="295"/>
    </location>
</feature>
<name>A0A9P9HKS7_FUSRE</name>
<dbReference type="AlphaFoldDB" id="A0A9P9HKS7"/>
<feature type="coiled-coil region" evidence="1">
    <location>
        <begin position="345"/>
        <end position="386"/>
    </location>
</feature>
<keyword evidence="4" id="KW-1185">Reference proteome</keyword>
<accession>A0A9P9HKS7</accession>
<keyword evidence="1" id="KW-0175">Coiled coil</keyword>
<reference evidence="3" key="1">
    <citation type="journal article" date="2021" name="Nat. Commun.">
        <title>Genetic determinants of endophytism in the Arabidopsis root mycobiome.</title>
        <authorList>
            <person name="Mesny F."/>
            <person name="Miyauchi S."/>
            <person name="Thiergart T."/>
            <person name="Pickel B."/>
            <person name="Atanasova L."/>
            <person name="Karlsson M."/>
            <person name="Huettel B."/>
            <person name="Barry K.W."/>
            <person name="Haridas S."/>
            <person name="Chen C."/>
            <person name="Bauer D."/>
            <person name="Andreopoulos W."/>
            <person name="Pangilinan J."/>
            <person name="LaButti K."/>
            <person name="Riley R."/>
            <person name="Lipzen A."/>
            <person name="Clum A."/>
            <person name="Drula E."/>
            <person name="Henrissat B."/>
            <person name="Kohler A."/>
            <person name="Grigoriev I.V."/>
            <person name="Martin F.M."/>
            <person name="Hacquard S."/>
        </authorList>
    </citation>
    <scope>NUCLEOTIDE SEQUENCE</scope>
    <source>
        <strain evidence="3">MPI-CAGE-AT-0023</strain>
    </source>
</reference>
<evidence type="ECO:0000313" key="4">
    <source>
        <dbReference type="Proteomes" id="UP000720189"/>
    </source>
</evidence>
<dbReference type="RefSeq" id="XP_046052226.1">
    <property type="nucleotide sequence ID" value="XM_046201087.1"/>
</dbReference>
<evidence type="ECO:0000256" key="1">
    <source>
        <dbReference type="SAM" id="Coils"/>
    </source>
</evidence>
<comment type="caution">
    <text evidence="3">The sequence shown here is derived from an EMBL/GenBank/DDBJ whole genome shotgun (WGS) entry which is preliminary data.</text>
</comment>
<dbReference type="Proteomes" id="UP000720189">
    <property type="component" value="Unassembled WGS sequence"/>
</dbReference>
<gene>
    <name evidence="3" type="ORF">BKA55DRAFT_724642</name>
</gene>
<dbReference type="EMBL" id="JAGMUX010000005">
    <property type="protein sequence ID" value="KAH7259518.1"/>
    <property type="molecule type" value="Genomic_DNA"/>
</dbReference>
<feature type="coiled-coil region" evidence="1">
    <location>
        <begin position="456"/>
        <end position="490"/>
    </location>
</feature>
<dbReference type="OrthoDB" id="5037593at2759"/>
<protein>
    <submittedName>
        <fullName evidence="3">Uncharacterized protein</fullName>
    </submittedName>
</protein>
<sequence length="534" mass="61853">MSIYVQYMPTQMWHRSSWETQPVLQLHLLDRCSNHRICPRQMKIPPIRTIPQQCCRVEHIATPESLKQDQLAHKCLYQIEQQRELTQDSFNYLLKLLKDDFSPKVRILSSSEVDAKAFAFPVSDFVTPLYHHRTECWSVICVSIQNQSNQNRGRPLVKVHYYDPDPQQGRHSEVREKIRSWAEQRHGKNVEFQYIHAEGPAVSHKNSTGIYAIMGALDFGAYQTIRSKDKFWSGDPVKTIKAALQGTQPRYPTPGGTPGRRESPICSTGNGAEGMKTPSRTPKDERRNSWKDTRIDQSGAFRTRTPTPGNSKRRRVDPADPMVFDVKKKLDDATAFIASLKLPSMTALRQEVDERRKERDEQNNVVEKKKAELEKCQNERASQAKEHGILDREFSNLGAAIAADEKANNEYLSTIPTPTMTLNFPMSKTPQDSWREDFEENIKPQRKKHEQLGARKRKASEMLHSAEEVCTTLEEDVEKAQDEGRVIEQEVKRAYMREEFVAMEKRHFEEYQAFPLRFEGGNWEEEFGKRRDKM</sequence>
<organism evidence="3 4">
    <name type="scientific">Fusarium redolens</name>
    <dbReference type="NCBI Taxonomy" id="48865"/>
    <lineage>
        <taxon>Eukaryota</taxon>
        <taxon>Fungi</taxon>
        <taxon>Dikarya</taxon>
        <taxon>Ascomycota</taxon>
        <taxon>Pezizomycotina</taxon>
        <taxon>Sordariomycetes</taxon>
        <taxon>Hypocreomycetidae</taxon>
        <taxon>Hypocreales</taxon>
        <taxon>Nectriaceae</taxon>
        <taxon>Fusarium</taxon>
        <taxon>Fusarium redolens species complex</taxon>
    </lineage>
</organism>
<dbReference type="GeneID" id="70231041"/>
<proteinExistence type="predicted"/>